<dbReference type="EMBL" id="JAVHXJ020000077">
    <property type="protein sequence ID" value="MGI1898975.1"/>
    <property type="molecule type" value="Genomic_DNA"/>
</dbReference>
<accession>A0ACC7RAH5</accession>
<sequence length="202" mass="23350">MFDRIISYIEAGDYLFVFMAIAFSLLVNLKHILDSINEHKKKRFKILEQSINLPIQDHRLKSHLNSELDAEIFYLVHNVRVSSVLLDSLLKLKDEIGDRISFLHIVRCSKLAPDLTNIEDKDFQIKLSFFDRAYGIYNFSFGLIGFTIGIFWFAYSLYLLSTSPNVNSLIVSLLTLIVGFAMMHQATPMISTRLINKELKLR</sequence>
<evidence type="ECO:0000313" key="2">
    <source>
        <dbReference type="Proteomes" id="UP001354073"/>
    </source>
</evidence>
<reference evidence="1" key="1">
    <citation type="submission" date="2024-11" db="EMBL/GenBank/DDBJ databases">
        <title>Identification of new Vibrio campbellii strains harboring the pVA1 plasmid isolated from Penaeus vannamei postlarvae affected by outbreaks of acute hepatopancreatic necrosis disease (AHPND) in Mexico.</title>
        <authorList>
            <person name="Gomez-Gil B."/>
            <person name="Enciso-Ibarra J."/>
        </authorList>
    </citation>
    <scope>NUCLEOTIDE SEQUENCE</scope>
    <source>
        <strain evidence="1">M270204</strain>
    </source>
</reference>
<name>A0ACC7RAH5_9VIBR</name>
<proteinExistence type="predicted"/>
<comment type="caution">
    <text evidence="1">The sequence shown here is derived from an EMBL/GenBank/DDBJ whole genome shotgun (WGS) entry which is preliminary data.</text>
</comment>
<dbReference type="Proteomes" id="UP001354073">
    <property type="component" value="Unassembled WGS sequence"/>
</dbReference>
<evidence type="ECO:0000313" key="1">
    <source>
        <dbReference type="EMBL" id="MGI1898975.1"/>
    </source>
</evidence>
<protein>
    <submittedName>
        <fullName evidence="1">Uncharacterized protein</fullName>
    </submittedName>
</protein>
<gene>
    <name evidence="1" type="ORF">REH74_015700</name>
</gene>
<organism evidence="1 2">
    <name type="scientific">Vibrio campbellii</name>
    <dbReference type="NCBI Taxonomy" id="680"/>
    <lineage>
        <taxon>Bacteria</taxon>
        <taxon>Pseudomonadati</taxon>
        <taxon>Pseudomonadota</taxon>
        <taxon>Gammaproteobacteria</taxon>
        <taxon>Vibrionales</taxon>
        <taxon>Vibrionaceae</taxon>
        <taxon>Vibrio</taxon>
    </lineage>
</organism>